<sequence length="304" mass="31433">MQASARTRGANASALAACDTKLLLLLDLGAGGLGGEASRPPRLQQIGSSRRATGGRSSSVLDTSQLGSWFVVHWWPDKEGDEVAGVGGTSGSGSCGRPQLESLHAFAARFLPQSALGRAAAEDTAKAEQAVLELISVLPYPESSGVKGLEELRGALTSGRVQERELQPLAQWWQGGPGPCSALGAAHAAATEHQHNYHEQHAQALRGSDAQQDPESSGAFAALLLLAEAAVEPNLAKGVAQEQSMSAQAATMGKEWGVQEPTRRAQGAALDTTDGSQEGGGRDVATAQHQHAEPSSQTASPQLV</sequence>
<evidence type="ECO:0000256" key="1">
    <source>
        <dbReference type="SAM" id="MobiDB-lite"/>
    </source>
</evidence>
<feature type="compositionally biased region" description="Low complexity" evidence="1">
    <location>
        <begin position="47"/>
        <end position="59"/>
    </location>
</feature>
<gene>
    <name evidence="2" type="ORF">HXX76_004039</name>
</gene>
<protein>
    <submittedName>
        <fullName evidence="2">Uncharacterized protein</fullName>
    </submittedName>
</protein>
<feature type="region of interest" description="Disordered" evidence="1">
    <location>
        <begin position="187"/>
        <end position="214"/>
    </location>
</feature>
<evidence type="ECO:0000313" key="3">
    <source>
        <dbReference type="Proteomes" id="UP000650467"/>
    </source>
</evidence>
<name>A0A835TJF4_CHLIN</name>
<organism evidence="2 3">
    <name type="scientific">Chlamydomonas incerta</name>
    <dbReference type="NCBI Taxonomy" id="51695"/>
    <lineage>
        <taxon>Eukaryota</taxon>
        <taxon>Viridiplantae</taxon>
        <taxon>Chlorophyta</taxon>
        <taxon>core chlorophytes</taxon>
        <taxon>Chlorophyceae</taxon>
        <taxon>CS clade</taxon>
        <taxon>Chlamydomonadales</taxon>
        <taxon>Chlamydomonadaceae</taxon>
        <taxon>Chlamydomonas</taxon>
    </lineage>
</organism>
<evidence type="ECO:0000313" key="2">
    <source>
        <dbReference type="EMBL" id="KAG2439920.1"/>
    </source>
</evidence>
<feature type="region of interest" description="Disordered" evidence="1">
    <location>
        <begin position="36"/>
        <end position="60"/>
    </location>
</feature>
<reference evidence="2" key="1">
    <citation type="journal article" date="2020" name="bioRxiv">
        <title>Comparative genomics of Chlamydomonas.</title>
        <authorList>
            <person name="Craig R.J."/>
            <person name="Hasan A.R."/>
            <person name="Ness R.W."/>
            <person name="Keightley P.D."/>
        </authorList>
    </citation>
    <scope>NUCLEOTIDE SEQUENCE</scope>
    <source>
        <strain evidence="2">SAG 7.73</strain>
    </source>
</reference>
<feature type="compositionally biased region" description="Basic and acidic residues" evidence="1">
    <location>
        <begin position="190"/>
        <end position="201"/>
    </location>
</feature>
<dbReference type="EMBL" id="JAEHOC010000007">
    <property type="protein sequence ID" value="KAG2439920.1"/>
    <property type="molecule type" value="Genomic_DNA"/>
</dbReference>
<feature type="compositionally biased region" description="Polar residues" evidence="1">
    <location>
        <begin position="287"/>
        <end position="304"/>
    </location>
</feature>
<keyword evidence="3" id="KW-1185">Reference proteome</keyword>
<dbReference type="Proteomes" id="UP000650467">
    <property type="component" value="Unassembled WGS sequence"/>
</dbReference>
<feature type="region of interest" description="Disordered" evidence="1">
    <location>
        <begin position="250"/>
        <end position="304"/>
    </location>
</feature>
<dbReference type="OrthoDB" id="546955at2759"/>
<proteinExistence type="predicted"/>
<comment type="caution">
    <text evidence="2">The sequence shown here is derived from an EMBL/GenBank/DDBJ whole genome shotgun (WGS) entry which is preliminary data.</text>
</comment>
<accession>A0A835TJF4</accession>
<dbReference type="AlphaFoldDB" id="A0A835TJF4"/>